<dbReference type="EMBL" id="KV878134">
    <property type="protein sequence ID" value="OJJ06388.1"/>
    <property type="molecule type" value="Genomic_DNA"/>
</dbReference>
<dbReference type="InterPro" id="IPR024242">
    <property type="entry name" value="NCE101"/>
</dbReference>
<sequence length="80" mass="8444">MPVYLISKAADPLFALAIGSSAALLRIKREEKEKNPDSAAEIGYGTVLGTGGERLKRWWNGEFDGSVPGGADAANIAPKQ</sequence>
<dbReference type="Pfam" id="PF11654">
    <property type="entry name" value="NCE101"/>
    <property type="match status" value="1"/>
</dbReference>
<evidence type="ECO:0008006" key="3">
    <source>
        <dbReference type="Google" id="ProtNLM"/>
    </source>
</evidence>
<reference evidence="2" key="1">
    <citation type="journal article" date="2017" name="Genome Biol.">
        <title>Comparative genomics reveals high biological diversity and specific adaptations in the industrially and medically important fungal genus Aspergillus.</title>
        <authorList>
            <person name="de Vries R.P."/>
            <person name="Riley R."/>
            <person name="Wiebenga A."/>
            <person name="Aguilar-Osorio G."/>
            <person name="Amillis S."/>
            <person name="Uchima C.A."/>
            <person name="Anderluh G."/>
            <person name="Asadollahi M."/>
            <person name="Askin M."/>
            <person name="Barry K."/>
            <person name="Battaglia E."/>
            <person name="Bayram O."/>
            <person name="Benocci T."/>
            <person name="Braus-Stromeyer S.A."/>
            <person name="Caldana C."/>
            <person name="Canovas D."/>
            <person name="Cerqueira G.C."/>
            <person name="Chen F."/>
            <person name="Chen W."/>
            <person name="Choi C."/>
            <person name="Clum A."/>
            <person name="Dos Santos R.A."/>
            <person name="Damasio A.R."/>
            <person name="Diallinas G."/>
            <person name="Emri T."/>
            <person name="Fekete E."/>
            <person name="Flipphi M."/>
            <person name="Freyberg S."/>
            <person name="Gallo A."/>
            <person name="Gournas C."/>
            <person name="Habgood R."/>
            <person name="Hainaut M."/>
            <person name="Harispe M.L."/>
            <person name="Henrissat B."/>
            <person name="Hilden K.S."/>
            <person name="Hope R."/>
            <person name="Hossain A."/>
            <person name="Karabika E."/>
            <person name="Karaffa L."/>
            <person name="Karanyi Z."/>
            <person name="Krasevec N."/>
            <person name="Kuo A."/>
            <person name="Kusch H."/>
            <person name="LaButti K."/>
            <person name="Lagendijk E.L."/>
            <person name="Lapidus A."/>
            <person name="Levasseur A."/>
            <person name="Lindquist E."/>
            <person name="Lipzen A."/>
            <person name="Logrieco A.F."/>
            <person name="MacCabe A."/>
            <person name="Maekelae M.R."/>
            <person name="Malavazi I."/>
            <person name="Melin P."/>
            <person name="Meyer V."/>
            <person name="Mielnichuk N."/>
            <person name="Miskei M."/>
            <person name="Molnar A.P."/>
            <person name="Mule G."/>
            <person name="Ngan C.Y."/>
            <person name="Orejas M."/>
            <person name="Orosz E."/>
            <person name="Ouedraogo J.P."/>
            <person name="Overkamp K.M."/>
            <person name="Park H.-S."/>
            <person name="Perrone G."/>
            <person name="Piumi F."/>
            <person name="Punt P.J."/>
            <person name="Ram A.F."/>
            <person name="Ramon A."/>
            <person name="Rauscher S."/>
            <person name="Record E."/>
            <person name="Riano-Pachon D.M."/>
            <person name="Robert V."/>
            <person name="Roehrig J."/>
            <person name="Ruller R."/>
            <person name="Salamov A."/>
            <person name="Salih N.S."/>
            <person name="Samson R.A."/>
            <person name="Sandor E."/>
            <person name="Sanguinetti M."/>
            <person name="Schuetze T."/>
            <person name="Sepcic K."/>
            <person name="Shelest E."/>
            <person name="Sherlock G."/>
            <person name="Sophianopoulou V."/>
            <person name="Squina F.M."/>
            <person name="Sun H."/>
            <person name="Susca A."/>
            <person name="Todd R.B."/>
            <person name="Tsang A."/>
            <person name="Unkles S.E."/>
            <person name="van de Wiele N."/>
            <person name="van Rossen-Uffink D."/>
            <person name="Oliveira J.V."/>
            <person name="Vesth T.C."/>
            <person name="Visser J."/>
            <person name="Yu J.-H."/>
            <person name="Zhou M."/>
            <person name="Andersen M.R."/>
            <person name="Archer D.B."/>
            <person name="Baker S.E."/>
            <person name="Benoit I."/>
            <person name="Brakhage A.A."/>
            <person name="Braus G.H."/>
            <person name="Fischer R."/>
            <person name="Frisvad J.C."/>
            <person name="Goldman G.H."/>
            <person name="Houbraken J."/>
            <person name="Oakley B."/>
            <person name="Pocsi I."/>
            <person name="Scazzocchio C."/>
            <person name="Seiboth B."/>
            <person name="vanKuyk P.A."/>
            <person name="Wortman J."/>
            <person name="Dyer P.S."/>
            <person name="Grigoriev I.V."/>
        </authorList>
    </citation>
    <scope>NUCLEOTIDE SEQUENCE [LARGE SCALE GENOMIC DNA]</scope>
    <source>
        <strain evidence="2">CBS 583.65</strain>
    </source>
</reference>
<gene>
    <name evidence="1" type="ORF">ASPVEDRAFT_45787</name>
</gene>
<dbReference type="OrthoDB" id="2155101at2759"/>
<evidence type="ECO:0000313" key="2">
    <source>
        <dbReference type="Proteomes" id="UP000184073"/>
    </source>
</evidence>
<dbReference type="GO" id="GO:0009306">
    <property type="term" value="P:protein secretion"/>
    <property type="evidence" value="ECO:0007669"/>
    <property type="project" value="InterPro"/>
</dbReference>
<dbReference type="GeneID" id="63728903"/>
<proteinExistence type="predicted"/>
<dbReference type="Proteomes" id="UP000184073">
    <property type="component" value="Unassembled WGS sequence"/>
</dbReference>
<evidence type="ECO:0000313" key="1">
    <source>
        <dbReference type="EMBL" id="OJJ06388.1"/>
    </source>
</evidence>
<organism evidence="1 2">
    <name type="scientific">Aspergillus versicolor CBS 583.65</name>
    <dbReference type="NCBI Taxonomy" id="1036611"/>
    <lineage>
        <taxon>Eukaryota</taxon>
        <taxon>Fungi</taxon>
        <taxon>Dikarya</taxon>
        <taxon>Ascomycota</taxon>
        <taxon>Pezizomycotina</taxon>
        <taxon>Eurotiomycetes</taxon>
        <taxon>Eurotiomycetidae</taxon>
        <taxon>Eurotiales</taxon>
        <taxon>Aspergillaceae</taxon>
        <taxon>Aspergillus</taxon>
        <taxon>Aspergillus subgen. Nidulantes</taxon>
    </lineage>
</organism>
<keyword evidence="2" id="KW-1185">Reference proteome</keyword>
<dbReference type="AlphaFoldDB" id="A0A1L9PXZ6"/>
<dbReference type="RefSeq" id="XP_040672150.1">
    <property type="nucleotide sequence ID" value="XM_040813392.1"/>
</dbReference>
<protein>
    <recommendedName>
        <fullName evidence="3">Non-classical export protein 1</fullName>
    </recommendedName>
</protein>
<name>A0A1L9PXZ6_ASPVE</name>
<dbReference type="VEuPathDB" id="FungiDB:ASPVEDRAFT_45787"/>
<accession>A0A1L9PXZ6</accession>